<evidence type="ECO:0000256" key="2">
    <source>
        <dbReference type="ARBA" id="ARBA00004906"/>
    </source>
</evidence>
<dbReference type="InterPro" id="IPR003613">
    <property type="entry name" value="Ubox_domain"/>
</dbReference>
<dbReference type="Gramene" id="KZN00107">
    <property type="protein sequence ID" value="KZN00107"/>
    <property type="gene ID" value="DCAR_008861"/>
</dbReference>
<comment type="function">
    <text evidence="5">Functions as an E3 ubiquitin ligase.</text>
</comment>
<dbReference type="Gene3D" id="3.30.40.10">
    <property type="entry name" value="Zinc/RING finger domain, C3HC4 (zinc finger)"/>
    <property type="match status" value="1"/>
</dbReference>
<keyword evidence="3 5" id="KW-0808">Transferase</keyword>
<organism evidence="7">
    <name type="scientific">Daucus carota subsp. sativus</name>
    <name type="common">Carrot</name>
    <dbReference type="NCBI Taxonomy" id="79200"/>
    <lineage>
        <taxon>Eukaryota</taxon>
        <taxon>Viridiplantae</taxon>
        <taxon>Streptophyta</taxon>
        <taxon>Embryophyta</taxon>
        <taxon>Tracheophyta</taxon>
        <taxon>Spermatophyta</taxon>
        <taxon>Magnoliopsida</taxon>
        <taxon>eudicotyledons</taxon>
        <taxon>Gunneridae</taxon>
        <taxon>Pentapetalae</taxon>
        <taxon>asterids</taxon>
        <taxon>campanulids</taxon>
        <taxon>Apiales</taxon>
        <taxon>Apiaceae</taxon>
        <taxon>Apioideae</taxon>
        <taxon>Scandiceae</taxon>
        <taxon>Daucinae</taxon>
        <taxon>Daucus</taxon>
        <taxon>Daucus sect. Daucus</taxon>
    </lineage>
</organism>
<dbReference type="InterPro" id="IPR011989">
    <property type="entry name" value="ARM-like"/>
</dbReference>
<dbReference type="STRING" id="79200.A0A165ZJF2"/>
<dbReference type="GO" id="GO:0016567">
    <property type="term" value="P:protein ubiquitination"/>
    <property type="evidence" value="ECO:0007669"/>
    <property type="project" value="UniProtKB-UniRule"/>
</dbReference>
<name>A0A165ZJF2_DAUCS</name>
<protein>
    <recommendedName>
        <fullName evidence="5 6">U-box domain-containing protein</fullName>
        <ecNumber evidence="5">2.3.2.27</ecNumber>
    </recommendedName>
    <alternativeName>
        <fullName evidence="5">RING-type E3 ubiquitin transferase PUB</fullName>
    </alternativeName>
</protein>
<dbReference type="EMBL" id="LNRQ01000003">
    <property type="protein sequence ID" value="KZN00107.1"/>
    <property type="molecule type" value="Genomic_DNA"/>
</dbReference>
<dbReference type="PROSITE" id="PS51698">
    <property type="entry name" value="U_BOX"/>
    <property type="match status" value="1"/>
</dbReference>
<evidence type="ECO:0000256" key="1">
    <source>
        <dbReference type="ARBA" id="ARBA00000900"/>
    </source>
</evidence>
<comment type="caution">
    <text evidence="7">The sequence shown here is derived from an EMBL/GenBank/DDBJ whole genome shotgun (WGS) entry which is preliminary data.</text>
</comment>
<dbReference type="InterPro" id="IPR045210">
    <property type="entry name" value="RING-Ubox_PUB"/>
</dbReference>
<dbReference type="Pfam" id="PF25598">
    <property type="entry name" value="ARM_PUB"/>
    <property type="match status" value="1"/>
</dbReference>
<evidence type="ECO:0000313" key="7">
    <source>
        <dbReference type="EMBL" id="KZN00107.1"/>
    </source>
</evidence>
<dbReference type="InterPro" id="IPR016024">
    <property type="entry name" value="ARM-type_fold"/>
</dbReference>
<dbReference type="InterPro" id="IPR058678">
    <property type="entry name" value="ARM_PUB"/>
</dbReference>
<dbReference type="EC" id="2.3.2.27" evidence="5"/>
<dbReference type="UniPathway" id="UPA00143"/>
<feature type="domain" description="U-box" evidence="6">
    <location>
        <begin position="54"/>
        <end position="128"/>
    </location>
</feature>
<keyword evidence="4 5" id="KW-0833">Ubl conjugation pathway</keyword>
<evidence type="ECO:0000256" key="3">
    <source>
        <dbReference type="ARBA" id="ARBA00022679"/>
    </source>
</evidence>
<proteinExistence type="predicted"/>
<dbReference type="SMART" id="SM00504">
    <property type="entry name" value="Ubox"/>
    <property type="match status" value="1"/>
</dbReference>
<evidence type="ECO:0000256" key="5">
    <source>
        <dbReference type="RuleBase" id="RU369093"/>
    </source>
</evidence>
<reference evidence="7" key="1">
    <citation type="journal article" date="2016" name="Nat. Genet.">
        <title>A high-quality carrot genome assembly provides new insights into carotenoid accumulation and asterid genome evolution.</title>
        <authorList>
            <person name="Iorizzo M."/>
            <person name="Ellison S."/>
            <person name="Senalik D."/>
            <person name="Zeng P."/>
            <person name="Satapoomin P."/>
            <person name="Huang J."/>
            <person name="Bowman M."/>
            <person name="Iovene M."/>
            <person name="Sanseverino W."/>
            <person name="Cavagnaro P."/>
            <person name="Yildiz M."/>
            <person name="Macko-Podgorni A."/>
            <person name="Moranska E."/>
            <person name="Grzebelus E."/>
            <person name="Grzebelus D."/>
            <person name="Ashrafi H."/>
            <person name="Zheng Z."/>
            <person name="Cheng S."/>
            <person name="Spooner D."/>
            <person name="Van Deynze A."/>
            <person name="Simon P."/>
        </authorList>
    </citation>
    <scope>NUCLEOTIDE SEQUENCE [LARGE SCALE GENOMIC DNA]</scope>
    <source>
        <tissue evidence="7">Leaf</tissue>
    </source>
</reference>
<evidence type="ECO:0000259" key="6">
    <source>
        <dbReference type="PROSITE" id="PS51698"/>
    </source>
</evidence>
<dbReference type="SUPFAM" id="SSF57850">
    <property type="entry name" value="RING/U-box"/>
    <property type="match status" value="1"/>
</dbReference>
<dbReference type="Gramene" id="KZN00108">
    <property type="protein sequence ID" value="KZN00108"/>
    <property type="gene ID" value="DCAR_008862"/>
</dbReference>
<dbReference type="CDD" id="cd16664">
    <property type="entry name" value="RING-Ubox_PUB"/>
    <property type="match status" value="1"/>
</dbReference>
<dbReference type="GO" id="GO:0061630">
    <property type="term" value="F:ubiquitin protein ligase activity"/>
    <property type="evidence" value="ECO:0007669"/>
    <property type="project" value="UniProtKB-UniRule"/>
</dbReference>
<gene>
    <name evidence="7" type="ORF">DCAR_008861</name>
</gene>
<evidence type="ECO:0000256" key="4">
    <source>
        <dbReference type="ARBA" id="ARBA00022786"/>
    </source>
</evidence>
<dbReference type="InterPro" id="IPR045185">
    <property type="entry name" value="PUB22/23/24-like"/>
</dbReference>
<sequence>MRMHQMGNGGGGQVMDLETAVKDGILGGGLVVNGGGAGEKLDLGKMIEELDSIETPPVFICPISLEPMQDPVTLCTGQTYERSNILKWFSLGHFTCPTTMQELWDDSVTPNSTLYQLSYSWFSQKYVAMKKRSEDVQGRVLEILEKLKKVKGQARVHSLRELKQVVITHDSAKKTVVENGGGSIDTKMNCTKLIEMLIEGKDSKAEVVSSLSLLVGLLRLVKDKRYPNGVLSGLRLLKKICSYEGLRSSVVSIGVVPQLVEMLPTLNAESLELALHILEVLSSFPKGRLALKECPNTIPIVVKLLMKISKNCTHLALSILWAIFELAPEECAALAVDAGLAAKLLLVIQSGCNPLLKQRSAELLKLCSLNCTDTIFNSKCKLTIAIR</sequence>
<dbReference type="SUPFAM" id="SSF48371">
    <property type="entry name" value="ARM repeat"/>
    <property type="match status" value="1"/>
</dbReference>
<dbReference type="Pfam" id="PF04564">
    <property type="entry name" value="U-box"/>
    <property type="match status" value="1"/>
</dbReference>
<accession>A0A165ZJF2</accession>
<dbReference type="PANTHER" id="PTHR22849:SF6">
    <property type="entry name" value="U-BOX DOMAIN-CONTAINING PROTEIN"/>
    <property type="match status" value="1"/>
</dbReference>
<comment type="pathway">
    <text evidence="2 5">Protein modification; protein ubiquitination.</text>
</comment>
<dbReference type="PANTHER" id="PTHR22849">
    <property type="entry name" value="WDSAM1 PROTEIN"/>
    <property type="match status" value="1"/>
</dbReference>
<comment type="catalytic activity">
    <reaction evidence="1 5">
        <text>S-ubiquitinyl-[E2 ubiquitin-conjugating enzyme]-L-cysteine + [acceptor protein]-L-lysine = [E2 ubiquitin-conjugating enzyme]-L-cysteine + N(6)-ubiquitinyl-[acceptor protein]-L-lysine.</text>
        <dbReference type="EC" id="2.3.2.27"/>
    </reaction>
</comment>
<dbReference type="AlphaFoldDB" id="A0A165ZJF2"/>
<dbReference type="InterPro" id="IPR013083">
    <property type="entry name" value="Znf_RING/FYVE/PHD"/>
</dbReference>
<dbReference type="Gene3D" id="1.25.10.10">
    <property type="entry name" value="Leucine-rich Repeat Variant"/>
    <property type="match status" value="1"/>
</dbReference>